<name>A0A9N7TG27_PLEPL</name>
<keyword evidence="3 11" id="KW-0728">SH3 domain</keyword>
<dbReference type="InterPro" id="IPR038185">
    <property type="entry name" value="MyTH4_dom_sf"/>
</dbReference>
<dbReference type="Gene3D" id="1.20.5.190">
    <property type="match status" value="2"/>
</dbReference>
<keyword evidence="9 12" id="KW-0505">Motor protein</keyword>
<feature type="compositionally biased region" description="Basic and acidic residues" evidence="13">
    <location>
        <begin position="846"/>
        <end position="855"/>
    </location>
</feature>
<feature type="region of interest" description="Disordered" evidence="13">
    <location>
        <begin position="792"/>
        <end position="855"/>
    </location>
</feature>
<reference evidence="18" key="1">
    <citation type="submission" date="2020-03" db="EMBL/GenBank/DDBJ databases">
        <authorList>
            <person name="Weist P."/>
        </authorList>
    </citation>
    <scope>NUCLEOTIDE SEQUENCE</scope>
</reference>
<accession>A0A9N7TG27</accession>
<evidence type="ECO:0000256" key="4">
    <source>
        <dbReference type="ARBA" id="ARBA00022490"/>
    </source>
</evidence>
<dbReference type="PROSITE" id="PS50002">
    <property type="entry name" value="SH3"/>
    <property type="match status" value="1"/>
</dbReference>
<dbReference type="Gene3D" id="6.20.240.20">
    <property type="match status" value="1"/>
</dbReference>
<dbReference type="Gene3D" id="1.10.10.820">
    <property type="match status" value="1"/>
</dbReference>
<dbReference type="Pfam" id="PF21989">
    <property type="entry name" value="RA_2"/>
    <property type="match status" value="1"/>
</dbReference>
<keyword evidence="7 12" id="KW-0067">ATP-binding</keyword>
<feature type="domain" description="FERM" evidence="15">
    <location>
        <begin position="2420"/>
        <end position="2727"/>
    </location>
</feature>
<dbReference type="InterPro" id="IPR035963">
    <property type="entry name" value="FERM_2"/>
</dbReference>
<dbReference type="InterPro" id="IPR027417">
    <property type="entry name" value="P-loop_NTPase"/>
</dbReference>
<dbReference type="Proteomes" id="UP001153269">
    <property type="component" value="Unassembled WGS sequence"/>
</dbReference>
<proteinExistence type="inferred from homology"/>
<dbReference type="Gene3D" id="3.40.850.10">
    <property type="entry name" value="Kinesin motor domain"/>
    <property type="match status" value="1"/>
</dbReference>
<dbReference type="PANTHER" id="PTHR22692">
    <property type="entry name" value="MYOSIN VII, XV"/>
    <property type="match status" value="1"/>
</dbReference>
<comment type="caution">
    <text evidence="18">The sequence shown here is derived from an EMBL/GenBank/DDBJ whole genome shotgun (WGS) entry which is preliminary data.</text>
</comment>
<dbReference type="InterPro" id="IPR014352">
    <property type="entry name" value="FERM/acyl-CoA-bd_prot_sf"/>
</dbReference>
<evidence type="ECO:0000256" key="2">
    <source>
        <dbReference type="ARBA" id="ARBA00008314"/>
    </source>
</evidence>
<feature type="compositionally biased region" description="Low complexity" evidence="13">
    <location>
        <begin position="552"/>
        <end position="569"/>
    </location>
</feature>
<dbReference type="SUPFAM" id="SSF47031">
    <property type="entry name" value="Second domain of FERM"/>
    <property type="match status" value="1"/>
</dbReference>
<dbReference type="Gene3D" id="1.20.58.530">
    <property type="match status" value="1"/>
</dbReference>
<evidence type="ECO:0000256" key="11">
    <source>
        <dbReference type="PROSITE-ProRule" id="PRU00192"/>
    </source>
</evidence>
<dbReference type="InterPro" id="IPR036961">
    <property type="entry name" value="Kinesin_motor_dom_sf"/>
</dbReference>
<dbReference type="Gene3D" id="1.20.120.720">
    <property type="entry name" value="Myosin VI head, motor domain, U50 subdomain"/>
    <property type="match status" value="1"/>
</dbReference>
<dbReference type="InterPro" id="IPR000857">
    <property type="entry name" value="MyTH4_dom"/>
</dbReference>
<dbReference type="CDD" id="cd13198">
    <property type="entry name" value="FERM_C1_MyoVII"/>
    <property type="match status" value="1"/>
</dbReference>
<protein>
    <submittedName>
        <fullName evidence="18">Uncharacterized protein</fullName>
    </submittedName>
</protein>
<dbReference type="PRINTS" id="PR00193">
    <property type="entry name" value="MYOSINHEAVY"/>
</dbReference>
<comment type="similarity">
    <text evidence="2 12">Belongs to the TRAFAC class myosin-kinesin ATPase superfamily. Myosin family.</text>
</comment>
<keyword evidence="10 12" id="KW-0009">Actin-binding</keyword>
<dbReference type="InterPro" id="IPR000299">
    <property type="entry name" value="FERM_domain"/>
</dbReference>
<dbReference type="InterPro" id="IPR029071">
    <property type="entry name" value="Ubiquitin-like_domsf"/>
</dbReference>
<evidence type="ECO:0000259" key="17">
    <source>
        <dbReference type="PROSITE" id="PS51456"/>
    </source>
</evidence>
<dbReference type="InterPro" id="IPR011993">
    <property type="entry name" value="PH-like_dom_sf"/>
</dbReference>
<dbReference type="Pfam" id="PF00612">
    <property type="entry name" value="IQ"/>
    <property type="match status" value="4"/>
</dbReference>
<evidence type="ECO:0000313" key="19">
    <source>
        <dbReference type="Proteomes" id="UP001153269"/>
    </source>
</evidence>
<dbReference type="PROSITE" id="PS50096">
    <property type="entry name" value="IQ"/>
    <property type="match status" value="4"/>
</dbReference>
<dbReference type="Pfam" id="PF21998">
    <property type="entry name" value="FERM_C1_MyoVII"/>
    <property type="match status" value="1"/>
</dbReference>
<dbReference type="Gene3D" id="1.20.80.10">
    <property type="match status" value="1"/>
</dbReference>
<dbReference type="Gene3D" id="3.10.20.90">
    <property type="entry name" value="Phosphatidylinositol 3-kinase Catalytic Subunit, Chain A, domain 1"/>
    <property type="match status" value="1"/>
</dbReference>
<comment type="subcellular location">
    <subcellularLocation>
        <location evidence="1">Cytoplasm</location>
    </subcellularLocation>
</comment>
<dbReference type="PANTHER" id="PTHR22692:SF24">
    <property type="entry name" value="MYOSIN VIIB"/>
    <property type="match status" value="1"/>
</dbReference>
<evidence type="ECO:0000256" key="5">
    <source>
        <dbReference type="ARBA" id="ARBA00022737"/>
    </source>
</evidence>
<dbReference type="SUPFAM" id="SSF50044">
    <property type="entry name" value="SH3-domain"/>
    <property type="match status" value="1"/>
</dbReference>
<dbReference type="GO" id="GO:0005737">
    <property type="term" value="C:cytoplasm"/>
    <property type="evidence" value="ECO:0007669"/>
    <property type="project" value="UniProtKB-SubCell"/>
</dbReference>
<organism evidence="18 19">
    <name type="scientific">Pleuronectes platessa</name>
    <name type="common">European plaice</name>
    <dbReference type="NCBI Taxonomy" id="8262"/>
    <lineage>
        <taxon>Eukaryota</taxon>
        <taxon>Metazoa</taxon>
        <taxon>Chordata</taxon>
        <taxon>Craniata</taxon>
        <taxon>Vertebrata</taxon>
        <taxon>Euteleostomi</taxon>
        <taxon>Actinopterygii</taxon>
        <taxon>Neopterygii</taxon>
        <taxon>Teleostei</taxon>
        <taxon>Neoteleostei</taxon>
        <taxon>Acanthomorphata</taxon>
        <taxon>Carangaria</taxon>
        <taxon>Pleuronectiformes</taxon>
        <taxon>Pleuronectoidei</taxon>
        <taxon>Pleuronectidae</taxon>
        <taxon>Pleuronectes</taxon>
    </lineage>
</organism>
<feature type="region of interest" description="Actin-binding" evidence="12">
    <location>
        <begin position="1739"/>
        <end position="1761"/>
    </location>
</feature>
<keyword evidence="5" id="KW-0677">Repeat</keyword>
<evidence type="ECO:0000259" key="16">
    <source>
        <dbReference type="PROSITE" id="PS51016"/>
    </source>
</evidence>
<evidence type="ECO:0000259" key="15">
    <source>
        <dbReference type="PROSITE" id="PS50057"/>
    </source>
</evidence>
<dbReference type="CDD" id="cd23767">
    <property type="entry name" value="IQCD"/>
    <property type="match status" value="4"/>
</dbReference>
<evidence type="ECO:0000256" key="10">
    <source>
        <dbReference type="ARBA" id="ARBA00023203"/>
    </source>
</evidence>
<sequence>MSVSQPSNASAGTDADSSRDAEHGQQDHPPAGGGGTLAFREDKQETMVVRPYPQVQTHSQPQAVPQAVPIQAGTPLTVPAPPVHLQQGQPAVLTEGQMKAVLKSPMPSRLIAPAPASNQPHIPIPPKVPGHITVTLESSIAPTQSIPVATISGQQGHSSNLHHLMPANIQIIRSGAPALQIGTPAVPPQTFTSHLPRGAAAAAVMSGSKTVLRPATGGSGGPGQPTVQHIIHQTIQSRPAVTSSTAVLPTVVAPISANRTQSPSINPSVTHPADAHGRPGLTIHPPPATVSIQRPQASRDTATRITLPSHPAIGAQKPQPPHTMTQKPMFSSVTPMAAATVAPIVATTVPSTTSIGSVPHTQMTSNTIVTMTMASHSSHATAVTTSAIPVAKVVPQPIAHSSARVQPDYPGERTNLIPIPGHRSSPNPVTMEARSENRPPVPVQFQYFLPTYSSSYPLTHTYTPISSSVSTIRQYPVTPQAPSSALPTQPGVGVATTVHLNHMQLMAVDRIGLPSAQISTQGIQPAPITAQGIQPAPMGVQGLHTPGSITTQGMQQAPMLTQQQQQQPQSEAKPDGFVASPISSTFGTTQPVATMVQAHAQGGVGGAPTLVSSPRPSILRKKPANEGCVRKNLIPAQPSEASSGRIESGVRGAGSPRPSGVKPKAELHMAVAPPVMATVEALPSQLGEQQMVSSSTQHLAQAIPNMLATSGPGPPSQPSTLLSALPAAMAVTPPIPASMANTVASPTQPAASSTAACAASSTCSDVKIKQEVENMDTQPDPNSNLQALTSQASSLTTPATGDLIPGASPRKKPRKQQHVISTEESEMVETNSTDEEKTPGRPITGRAERCESPPREYVDEEGVRYVPVKPRPPVTLLRQYRNPWKAAYHHFQRYSDIRVKEEKKGTLQDMANQRGVACRAQGWKIHLCAAQLRQLSSLEHDVYSRLSTLQEGLIPKKRAGSDDDLHRINELIQGNMQRCKLVMDQVTEARDTMMKVLDHKEKVLKLLNKNGAVKKSSKLKRKERAQLFLPNLLFLLLPLFHPPLHLPIWPPTSSLGLLEEQSQRAIKGCLTGKLSSSCFIVTQGKAAAAGHPPKKSIPRFIHVSTMVHVRKGDFVWVDSGAEVPIGAEVKVSDTGQLELIDDEGKEHKINKNTEGSIRPMHPSSVKGVDDMIRLGDLNEAGLLRNLLVRHKEGLVYTYTGSILVAVNPYQLLPIYTTEHVHMYTDRRLGELPPHVFAIADNCFFNMHRHGKNQCCVISGESGAGKTESTKVMLQYLAAVSGQHSWIEQQILEANPILEAFGNAKTVRNDNSSRFGKYIDIYFTKGGAIEGARIEQYLLEKSRVCRQAPEERNYHIFYYMLMGMSTEQKKILSLGNASEYKYLTMGKCTSCEGRDDVKEYAHFCSALKILMFTENDSWVIYKLLAAILHMGNVDFKATIVNNLEACDIVTSSHLNMASQLLEVDPKALESCLTQLSLMTTKESVTKHLTSAQALEGRDAFVKALYGRLFIWVVDKINAAVFKSPEDPDEDRLTIGLLDIFGFENFNKNSFEQLCINFANEQLQQFFVKHVFKLEQEEYTRENIVWKHIDYSDNQCTLDILANKPMNMLALIDEESNFPKGTDATMLQKMNQFHGKGEIYIPPKNNYETQFGIQHFAGAVFYDSKGFLEKNRDALSLDLIQLVETSTNKLLKELFQNELSSATKSSVNPKMIISTPKSSLRQAADSKKRVPTLSAQFRQSLDSLMKTLTACQPYFIRCIKPNEFKQPMLFDRELCLRQLRYSGMMETIKIRKAGYPVRYSFDEFLDRYRVLLNMSVCDPKTERKEKCCESICESVLTGNGDWKTGKTKIFLKDIHDTMLEVERINKLNEKALLIQKVLRGFKYRREFLRKKKSALIIQKYWRGHQGRKLYKVVQLGFARLQAQVRSRQLHLQYKRKREAAIVLQARTRGYLARKEWKRKTEAVILLQAYTRGALARKALRKMKRDMYLSAKEKEEERRMILQRQRRLDEVLRQKKAMEEKAQSDSITDQEMVDDIFGFLPAIIGGQEGQAPVGFENFEGKRMLSEEIDIDDLPMEEDPPTEDYNDLNEYTFSKFASINFQGAATHTHIRQRLRQPLLYHEDEGDVLASLTVWWIIMRFMGDLPEPKKIQGASTQERLLPQDLISRNNRRLSHMVGLDQRVLRNKKEVKTSTVPEEPTQNRKSSMFVDLLTRNRKASALPSETAPNPKVYTVPERSPHARKGSTFTDLLSRNRKPSTVPESGIQKPTANLRKPSIIMEESEDLTEVPKPPTLQTVREDSDDMDGEGPTLDRPLTSLEKLQIIVGYAIVRRDLRDEIYCQICKQLQDNNNRNSYFRGWILLSLCLGIFPPSASFIRYLQSFICSAPEGYASYCAERLRRTVMNGVRGEPPAWLELQATKTKRPMVVSVNLLDGRSINVPVDSASTSKEICQALSNKVKLKDTFGFSLYVALYEKVWALGGGREHVMDAISQCEQEVKRRGGQEQHAPWRLFFRKEIFSPWHNSEDDKISTELIYKQIIHGLKCGEYQSEKEDEVVQLAAKHLYIQHGSESSVENVKEAVQDSINTSLLEAKSEAKWVQMVSDAHAEAPYLSSKQKKDSVKAEMVGYAQKKWPMFFSRFFEVVKLSGPALPKSKFIVAINWTGITFLDERERRLLELSFPEVTGVNSTREGKTSGQSMCLLTLKGDFTLSGSAAEDMTELVTMFLSGLTERSQYAVALKDVDRQDDPTFLSFKKGDLILIIKDDEYSQQGGWIKGQIEKTKKTGAIPTEAILILPTLSKPTTEVMRLLSLSPNQRKDIIQTKSKETGTLERVAPATLKEFSLEHFRQPTKDVNRQVISRNAAPERLWANSREPIRQPLLRKLVGNPELSHKASLAFTDILYIENL</sequence>
<evidence type="ECO:0000256" key="3">
    <source>
        <dbReference type="ARBA" id="ARBA00022443"/>
    </source>
</evidence>
<feature type="domain" description="SH3" evidence="14">
    <location>
        <begin position="2725"/>
        <end position="2791"/>
    </location>
</feature>
<feature type="compositionally biased region" description="Polar residues" evidence="13">
    <location>
        <begin position="258"/>
        <end position="269"/>
    </location>
</feature>
<dbReference type="EMBL" id="CADEAL010000002">
    <property type="protein sequence ID" value="CAB1412417.1"/>
    <property type="molecule type" value="Genomic_DNA"/>
</dbReference>
<dbReference type="InterPro" id="IPR057130">
    <property type="entry name" value="Myosin_VII_N"/>
</dbReference>
<dbReference type="GO" id="GO:0016459">
    <property type="term" value="C:myosin complex"/>
    <property type="evidence" value="ECO:0007669"/>
    <property type="project" value="UniProtKB-KW"/>
</dbReference>
<dbReference type="GO" id="GO:0003774">
    <property type="term" value="F:cytoskeletal motor activity"/>
    <property type="evidence" value="ECO:0007669"/>
    <property type="project" value="UniProtKB-UniRule"/>
</dbReference>
<feature type="compositionally biased region" description="Polar residues" evidence="13">
    <location>
        <begin position="1"/>
        <end position="11"/>
    </location>
</feature>
<gene>
    <name evidence="18" type="ORF">PLEPLA_LOCUS108</name>
</gene>
<feature type="domain" description="MyTH4" evidence="16">
    <location>
        <begin position="2105"/>
        <end position="2415"/>
    </location>
</feature>
<dbReference type="Pfam" id="PF16014">
    <property type="entry name" value="SAP130_C"/>
    <property type="match status" value="1"/>
</dbReference>
<dbReference type="FunFam" id="1.10.10.820:FF:000001">
    <property type="entry name" value="Myosin heavy chain"/>
    <property type="match status" value="1"/>
</dbReference>
<dbReference type="SMART" id="SM00015">
    <property type="entry name" value="IQ"/>
    <property type="match status" value="4"/>
</dbReference>
<dbReference type="InterPro" id="IPR031963">
    <property type="entry name" value="SAP130_C"/>
</dbReference>
<dbReference type="SUPFAM" id="SSF52540">
    <property type="entry name" value="P-loop containing nucleoside triphosphate hydrolases"/>
    <property type="match status" value="2"/>
</dbReference>
<dbReference type="InterPro" id="IPR019748">
    <property type="entry name" value="FERM_central"/>
</dbReference>
<dbReference type="GO" id="GO:0005524">
    <property type="term" value="F:ATP binding"/>
    <property type="evidence" value="ECO:0007669"/>
    <property type="project" value="UniProtKB-UniRule"/>
</dbReference>
<dbReference type="Pfam" id="PF00063">
    <property type="entry name" value="Myosin_head"/>
    <property type="match status" value="1"/>
</dbReference>
<dbReference type="SMART" id="SM00295">
    <property type="entry name" value="B41"/>
    <property type="match status" value="1"/>
</dbReference>
<dbReference type="InterPro" id="IPR051567">
    <property type="entry name" value="Unconventional_Myosin_ATPase"/>
</dbReference>
<dbReference type="SMART" id="SM00139">
    <property type="entry name" value="MyTH4"/>
    <property type="match status" value="1"/>
</dbReference>
<keyword evidence="8 12" id="KW-0518">Myosin</keyword>
<dbReference type="Pfam" id="PF24123">
    <property type="entry name" value="Myosin_VII_N"/>
    <property type="match status" value="1"/>
</dbReference>
<dbReference type="CDD" id="cd14473">
    <property type="entry name" value="FERM_B-lobe"/>
    <property type="match status" value="1"/>
</dbReference>
<dbReference type="CDD" id="cd17092">
    <property type="entry name" value="FERM1_F1_Myosin-VII"/>
    <property type="match status" value="1"/>
</dbReference>
<evidence type="ECO:0000256" key="12">
    <source>
        <dbReference type="PROSITE-ProRule" id="PRU00782"/>
    </source>
</evidence>
<dbReference type="InterPro" id="IPR001452">
    <property type="entry name" value="SH3_domain"/>
</dbReference>
<evidence type="ECO:0000313" key="18">
    <source>
        <dbReference type="EMBL" id="CAB1412417.1"/>
    </source>
</evidence>
<feature type="region of interest" description="Disordered" evidence="13">
    <location>
        <begin position="1"/>
        <end position="47"/>
    </location>
</feature>
<evidence type="ECO:0000256" key="6">
    <source>
        <dbReference type="ARBA" id="ARBA00022741"/>
    </source>
</evidence>
<dbReference type="PROSITE" id="PS51016">
    <property type="entry name" value="MYTH4"/>
    <property type="match status" value="1"/>
</dbReference>
<dbReference type="SMART" id="SM00326">
    <property type="entry name" value="SH3"/>
    <property type="match status" value="1"/>
</dbReference>
<dbReference type="Pfam" id="PF07653">
    <property type="entry name" value="SH3_2"/>
    <property type="match status" value="1"/>
</dbReference>
<dbReference type="InterPro" id="IPR001609">
    <property type="entry name" value="Myosin_head_motor_dom-like"/>
</dbReference>
<evidence type="ECO:0000259" key="14">
    <source>
        <dbReference type="PROSITE" id="PS50002"/>
    </source>
</evidence>
<feature type="region of interest" description="Disordered" evidence="13">
    <location>
        <begin position="401"/>
        <end position="437"/>
    </location>
</feature>
<dbReference type="InterPro" id="IPR041793">
    <property type="entry name" value="MyoVII_FERM_C1"/>
</dbReference>
<feature type="region of interest" description="Disordered" evidence="13">
    <location>
        <begin position="545"/>
        <end position="585"/>
    </location>
</feature>
<dbReference type="Pfam" id="PF00784">
    <property type="entry name" value="MyTH4"/>
    <property type="match status" value="1"/>
</dbReference>
<dbReference type="SMART" id="SM00242">
    <property type="entry name" value="MYSc"/>
    <property type="match status" value="1"/>
</dbReference>
<feature type="region of interest" description="Disordered" evidence="13">
    <location>
        <begin position="258"/>
        <end position="280"/>
    </location>
</feature>
<dbReference type="SUPFAM" id="SSF54236">
    <property type="entry name" value="Ubiquitin-like"/>
    <property type="match status" value="1"/>
</dbReference>
<evidence type="ECO:0000256" key="1">
    <source>
        <dbReference type="ARBA" id="ARBA00004496"/>
    </source>
</evidence>
<feature type="region of interest" description="Disordered" evidence="13">
    <location>
        <begin position="2278"/>
        <end position="2307"/>
    </location>
</feature>
<keyword evidence="6 12" id="KW-0547">Nucleotide-binding</keyword>
<keyword evidence="19" id="KW-1185">Reference proteome</keyword>
<feature type="binding site" evidence="12">
    <location>
        <begin position="1259"/>
        <end position="1266"/>
    </location>
    <ligand>
        <name>ATP</name>
        <dbReference type="ChEBI" id="CHEBI:30616"/>
    </ligand>
</feature>
<dbReference type="InterPro" id="IPR000048">
    <property type="entry name" value="IQ_motif_EF-hand-BS"/>
</dbReference>
<dbReference type="Gene3D" id="1.25.40.530">
    <property type="entry name" value="MyTH4 domain"/>
    <property type="match status" value="1"/>
</dbReference>
<evidence type="ECO:0000256" key="9">
    <source>
        <dbReference type="ARBA" id="ARBA00023175"/>
    </source>
</evidence>
<feature type="compositionally biased region" description="Basic and acidic residues" evidence="13">
    <location>
        <begin position="16"/>
        <end position="26"/>
    </location>
</feature>
<dbReference type="InterPro" id="IPR036028">
    <property type="entry name" value="SH3-like_dom_sf"/>
</dbReference>
<dbReference type="CDD" id="cd01381">
    <property type="entry name" value="MYSc_Myo7"/>
    <property type="match status" value="1"/>
</dbReference>
<dbReference type="InterPro" id="IPR019749">
    <property type="entry name" value="Band_41_domain"/>
</dbReference>
<evidence type="ECO:0000256" key="7">
    <source>
        <dbReference type="ARBA" id="ARBA00022840"/>
    </source>
</evidence>
<evidence type="ECO:0000256" key="8">
    <source>
        <dbReference type="ARBA" id="ARBA00023123"/>
    </source>
</evidence>
<dbReference type="Gene3D" id="2.30.29.30">
    <property type="entry name" value="Pleckstrin-homology domain (PH domain)/Phosphotyrosine-binding domain (PTB)"/>
    <property type="match status" value="1"/>
</dbReference>
<dbReference type="PROSITE" id="PS51456">
    <property type="entry name" value="MYOSIN_MOTOR"/>
    <property type="match status" value="1"/>
</dbReference>
<keyword evidence="4" id="KW-0963">Cytoplasm</keyword>
<dbReference type="Gene3D" id="2.30.30.40">
    <property type="entry name" value="SH3 Domains"/>
    <property type="match status" value="1"/>
</dbReference>
<dbReference type="InterPro" id="IPR036106">
    <property type="entry name" value="MYSc_Myo7"/>
</dbReference>
<evidence type="ECO:0000256" key="13">
    <source>
        <dbReference type="SAM" id="MobiDB-lite"/>
    </source>
</evidence>
<feature type="domain" description="Myosin motor" evidence="17">
    <location>
        <begin position="1166"/>
        <end position="1862"/>
    </location>
</feature>
<dbReference type="PROSITE" id="PS50057">
    <property type="entry name" value="FERM_3"/>
    <property type="match status" value="1"/>
</dbReference>
<feature type="region of interest" description="Disordered" evidence="13">
    <location>
        <begin position="604"/>
        <end position="662"/>
    </location>
</feature>
<dbReference type="GO" id="GO:0003779">
    <property type="term" value="F:actin binding"/>
    <property type="evidence" value="ECO:0007669"/>
    <property type="project" value="UniProtKB-KW"/>
</dbReference>
<feature type="region of interest" description="Disordered" evidence="13">
    <location>
        <begin position="2212"/>
        <end position="2240"/>
    </location>
</feature>